<evidence type="ECO:0000256" key="8">
    <source>
        <dbReference type="ARBA" id="ARBA00023136"/>
    </source>
</evidence>
<dbReference type="InterPro" id="IPR000725">
    <property type="entry name" value="Olfact_rcpt"/>
</dbReference>
<feature type="transmembrane region" description="Helical" evidence="13">
    <location>
        <begin position="100"/>
        <end position="122"/>
    </location>
</feature>
<evidence type="ECO:0000256" key="7">
    <source>
        <dbReference type="ARBA" id="ARBA00023040"/>
    </source>
</evidence>
<evidence type="ECO:0000256" key="5">
    <source>
        <dbReference type="ARBA" id="ARBA00022725"/>
    </source>
</evidence>
<keyword evidence="8 13" id="KW-0472">Membrane</keyword>
<evidence type="ECO:0000256" key="1">
    <source>
        <dbReference type="ARBA" id="ARBA00004651"/>
    </source>
</evidence>
<evidence type="ECO:0000313" key="15">
    <source>
        <dbReference type="Ensembl" id="ENSPMGP00000029803.1"/>
    </source>
</evidence>
<feature type="transmembrane region" description="Helical" evidence="13">
    <location>
        <begin position="274"/>
        <end position="296"/>
    </location>
</feature>
<reference evidence="15" key="2">
    <citation type="submission" date="2025-09" db="UniProtKB">
        <authorList>
            <consortium name="Ensembl"/>
        </authorList>
    </citation>
    <scope>IDENTIFICATION</scope>
</reference>
<dbReference type="PROSITE" id="PS00237">
    <property type="entry name" value="G_PROTEIN_RECEP_F1_1"/>
    <property type="match status" value="1"/>
</dbReference>
<keyword evidence="10" id="KW-0675">Receptor</keyword>
<dbReference type="FunFam" id="1.20.1070.10:FF:000024">
    <property type="entry name" value="Olfactory receptor"/>
    <property type="match status" value="1"/>
</dbReference>
<keyword evidence="16" id="KW-1185">Reference proteome</keyword>
<dbReference type="InterPro" id="IPR017452">
    <property type="entry name" value="GPCR_Rhodpsn_7TM"/>
</dbReference>
<feature type="transmembrane region" description="Helical" evidence="13">
    <location>
        <begin position="143"/>
        <end position="161"/>
    </location>
</feature>
<evidence type="ECO:0000256" key="9">
    <source>
        <dbReference type="ARBA" id="ARBA00023157"/>
    </source>
</evidence>
<dbReference type="GO" id="GO:0004930">
    <property type="term" value="F:G protein-coupled receptor activity"/>
    <property type="evidence" value="ECO:0007669"/>
    <property type="project" value="UniProtKB-KW"/>
</dbReference>
<evidence type="ECO:0000256" key="3">
    <source>
        <dbReference type="ARBA" id="ARBA00022606"/>
    </source>
</evidence>
<feature type="domain" description="G-protein coupled receptors family 1 profile" evidence="14">
    <location>
        <begin position="43"/>
        <end position="294"/>
    </location>
</feature>
<evidence type="ECO:0000256" key="4">
    <source>
        <dbReference type="ARBA" id="ARBA00022692"/>
    </source>
</evidence>
<accession>A0A3B4BIT2</accession>
<evidence type="ECO:0000256" key="2">
    <source>
        <dbReference type="ARBA" id="ARBA00022475"/>
    </source>
</evidence>
<sequence length="312" mass="35938">METNHAMSNQTHVSYFILTGYFNVSQLRYLIFVFLGFFAILLCNIVLIVLICLNRNLHEPMFIFLCSLFFNELYGSAAIFPVLLIQVLQDVHVVSTLVCLLQIFVLYSYGGIEFAMLAVMSYDRYLAICHPLQYGSRMTPNKIAFLTALSWCYPLMMNLFITYGLTAPLTLCGNIIHKVYCDNYWVVRLSCFDTRLNNVFGLTHMFSVILGLVLLIIYTYIRILRVCFNGSRQTRQKALSTCTPHLLSLINFSFGAFFEIVQSRFNMGSLSNPLRIFLSLYWLSVQPLANPLLYGLRMTKVRLILRMLLFGK</sequence>
<dbReference type="GO" id="GO:0005886">
    <property type="term" value="C:plasma membrane"/>
    <property type="evidence" value="ECO:0007669"/>
    <property type="project" value="UniProtKB-SubCell"/>
</dbReference>
<name>A0A3B4BIT2_9GOBI</name>
<dbReference type="PANTHER" id="PTHR26451">
    <property type="entry name" value="G_PROTEIN_RECEP_F1_2 DOMAIN-CONTAINING PROTEIN"/>
    <property type="match status" value="1"/>
</dbReference>
<evidence type="ECO:0000256" key="10">
    <source>
        <dbReference type="ARBA" id="ARBA00023170"/>
    </source>
</evidence>
<evidence type="ECO:0000256" key="6">
    <source>
        <dbReference type="ARBA" id="ARBA00022989"/>
    </source>
</evidence>
<dbReference type="Proteomes" id="UP000261520">
    <property type="component" value="Unplaced"/>
</dbReference>
<dbReference type="GO" id="GO:0004984">
    <property type="term" value="F:olfactory receptor activity"/>
    <property type="evidence" value="ECO:0007669"/>
    <property type="project" value="InterPro"/>
</dbReference>
<keyword evidence="7" id="KW-0297">G-protein coupled receptor</keyword>
<keyword evidence="12" id="KW-0807">Transducer</keyword>
<keyword evidence="4 13" id="KW-0812">Transmembrane</keyword>
<keyword evidence="11" id="KW-0325">Glycoprotein</keyword>
<dbReference type="Pfam" id="PF13853">
    <property type="entry name" value="7tm_4"/>
    <property type="match status" value="1"/>
</dbReference>
<evidence type="ECO:0000313" key="16">
    <source>
        <dbReference type="Proteomes" id="UP000261520"/>
    </source>
</evidence>
<dbReference type="PRINTS" id="PR00245">
    <property type="entry name" value="OLFACTORYR"/>
</dbReference>
<keyword evidence="2" id="KW-1003">Cell membrane</keyword>
<dbReference type="InterPro" id="IPR000276">
    <property type="entry name" value="GPCR_Rhodpsn"/>
</dbReference>
<organism evidence="15 16">
    <name type="scientific">Periophthalmus magnuspinnatus</name>
    <dbReference type="NCBI Taxonomy" id="409849"/>
    <lineage>
        <taxon>Eukaryota</taxon>
        <taxon>Metazoa</taxon>
        <taxon>Chordata</taxon>
        <taxon>Craniata</taxon>
        <taxon>Vertebrata</taxon>
        <taxon>Euteleostomi</taxon>
        <taxon>Actinopterygii</taxon>
        <taxon>Neopterygii</taxon>
        <taxon>Teleostei</taxon>
        <taxon>Neoteleostei</taxon>
        <taxon>Acanthomorphata</taxon>
        <taxon>Gobiaria</taxon>
        <taxon>Gobiiformes</taxon>
        <taxon>Gobioidei</taxon>
        <taxon>Gobiidae</taxon>
        <taxon>Oxudercinae</taxon>
        <taxon>Periophthalmus</taxon>
    </lineage>
</organism>
<evidence type="ECO:0000256" key="12">
    <source>
        <dbReference type="ARBA" id="ARBA00023224"/>
    </source>
</evidence>
<dbReference type="Ensembl" id="ENSPMGT00000031727.1">
    <property type="protein sequence ID" value="ENSPMGP00000029803.1"/>
    <property type="gene ID" value="ENSPMGG00000023988.1"/>
</dbReference>
<keyword evidence="9" id="KW-1015">Disulfide bond</keyword>
<keyword evidence="5" id="KW-0552">Olfaction</keyword>
<comment type="subcellular location">
    <subcellularLocation>
        <location evidence="1">Cell membrane</location>
        <topology evidence="1">Multi-pass membrane protein</topology>
    </subcellularLocation>
</comment>
<dbReference type="STRING" id="409849.ENSPMGP00000029803"/>
<feature type="transmembrane region" description="Helical" evidence="13">
    <location>
        <begin position="29"/>
        <end position="53"/>
    </location>
</feature>
<keyword evidence="6 13" id="KW-1133">Transmembrane helix</keyword>
<dbReference type="PANTHER" id="PTHR26451:SF885">
    <property type="entry name" value="OLFACTORY RECEPTOR"/>
    <property type="match status" value="1"/>
</dbReference>
<evidence type="ECO:0000259" key="14">
    <source>
        <dbReference type="PROSITE" id="PS50262"/>
    </source>
</evidence>
<protein>
    <recommendedName>
        <fullName evidence="14">G-protein coupled receptors family 1 profile domain-containing protein</fullName>
    </recommendedName>
</protein>
<reference evidence="15" key="1">
    <citation type="submission" date="2025-08" db="UniProtKB">
        <authorList>
            <consortium name="Ensembl"/>
        </authorList>
    </citation>
    <scope>IDENTIFICATION</scope>
</reference>
<feature type="transmembrane region" description="Helical" evidence="13">
    <location>
        <begin position="242"/>
        <end position="262"/>
    </location>
</feature>
<feature type="transmembrane region" description="Helical" evidence="13">
    <location>
        <begin position="62"/>
        <end position="88"/>
    </location>
</feature>
<evidence type="ECO:0000256" key="13">
    <source>
        <dbReference type="SAM" id="Phobius"/>
    </source>
</evidence>
<feature type="transmembrane region" description="Helical" evidence="13">
    <location>
        <begin position="199"/>
        <end position="221"/>
    </location>
</feature>
<proteinExistence type="predicted"/>
<keyword evidence="3" id="KW-0716">Sensory transduction</keyword>
<dbReference type="GO" id="GO:0005549">
    <property type="term" value="F:odorant binding"/>
    <property type="evidence" value="ECO:0007669"/>
    <property type="project" value="TreeGrafter"/>
</dbReference>
<dbReference type="Gene3D" id="1.20.1070.10">
    <property type="entry name" value="Rhodopsin 7-helix transmembrane proteins"/>
    <property type="match status" value="1"/>
</dbReference>
<evidence type="ECO:0000256" key="11">
    <source>
        <dbReference type="ARBA" id="ARBA00023180"/>
    </source>
</evidence>
<dbReference type="SUPFAM" id="SSF81321">
    <property type="entry name" value="Family A G protein-coupled receptor-like"/>
    <property type="match status" value="1"/>
</dbReference>
<dbReference type="AlphaFoldDB" id="A0A3B4BIT2"/>
<dbReference type="InterPro" id="IPR052921">
    <property type="entry name" value="GPCR1_Superfamily_Member"/>
</dbReference>
<dbReference type="PROSITE" id="PS50262">
    <property type="entry name" value="G_PROTEIN_RECEP_F1_2"/>
    <property type="match status" value="1"/>
</dbReference>